<feature type="region of interest" description="Disordered" evidence="1">
    <location>
        <begin position="218"/>
        <end position="256"/>
    </location>
</feature>
<dbReference type="OMA" id="FWTEANI"/>
<evidence type="ECO:0000313" key="2">
    <source>
        <dbReference type="EMBL" id="EEU48805.1"/>
    </source>
</evidence>
<feature type="compositionally biased region" description="Acidic residues" evidence="1">
    <location>
        <begin position="221"/>
        <end position="256"/>
    </location>
</feature>
<organism evidence="2 3">
    <name type="scientific">Fusarium vanettenii (strain ATCC MYA-4622 / CBS 123669 / FGSC 9596 / NRRL 45880 / 77-13-4)</name>
    <name type="common">Fusarium solani subsp. pisi</name>
    <dbReference type="NCBI Taxonomy" id="660122"/>
    <lineage>
        <taxon>Eukaryota</taxon>
        <taxon>Fungi</taxon>
        <taxon>Dikarya</taxon>
        <taxon>Ascomycota</taxon>
        <taxon>Pezizomycotina</taxon>
        <taxon>Sordariomycetes</taxon>
        <taxon>Hypocreomycetidae</taxon>
        <taxon>Hypocreales</taxon>
        <taxon>Nectriaceae</taxon>
        <taxon>Fusarium</taxon>
        <taxon>Fusarium solani species complex</taxon>
        <taxon>Fusarium vanettenii</taxon>
    </lineage>
</organism>
<gene>
    <name evidence="2" type="ORF">NECHADRAFT_75324</name>
</gene>
<dbReference type="VEuPathDB" id="FungiDB:NECHADRAFT_75324"/>
<dbReference type="AlphaFoldDB" id="C7YIH5"/>
<dbReference type="EMBL" id="GG698896">
    <property type="protein sequence ID" value="EEU48805.1"/>
    <property type="molecule type" value="Genomic_DNA"/>
</dbReference>
<name>C7YIH5_FUSV7</name>
<evidence type="ECO:0000313" key="3">
    <source>
        <dbReference type="Proteomes" id="UP000005206"/>
    </source>
</evidence>
<dbReference type="RefSeq" id="XP_003054518.1">
    <property type="nucleotide sequence ID" value="XM_003054472.1"/>
</dbReference>
<sequence length="256" mass="29885">MSRQPNSDVDPPAGLVSNFFEKLAHGFNNAFSRQAENETPQRGSEASSSRMSCRCHLAEEMAWVLEIKFASDLDVPRDTTPEWRAFLQVNAHDVPKLMREGFYWSEANVDQERGEYACYPHEENSSLQRFCRTYHLDDLQDDPQWVAELIVHSHELRVLSEFRIRNLKIEDTLSAVAYRTHDHWVYYYHVNAPWQCINAIYDDMPLKGWWPWPKELKAEAETEDEIENEVEEEAEDEAEDEAEAEAENEAEDEAQV</sequence>
<evidence type="ECO:0000256" key="1">
    <source>
        <dbReference type="SAM" id="MobiDB-lite"/>
    </source>
</evidence>
<dbReference type="GeneID" id="9676439"/>
<dbReference type="OrthoDB" id="4589291at2759"/>
<dbReference type="eggNOG" id="ENOG502R0P1">
    <property type="taxonomic scope" value="Eukaryota"/>
</dbReference>
<accession>C7YIH5</accession>
<dbReference type="HOGENOM" id="CLU_1086219_0_0_1"/>
<dbReference type="InParanoid" id="C7YIH5"/>
<dbReference type="Proteomes" id="UP000005206">
    <property type="component" value="Chromosome 1"/>
</dbReference>
<reference evidence="2 3" key="1">
    <citation type="journal article" date="2009" name="PLoS Genet.">
        <title>The genome of Nectria haematococca: contribution of supernumerary chromosomes to gene expansion.</title>
        <authorList>
            <person name="Coleman J.J."/>
            <person name="Rounsley S.D."/>
            <person name="Rodriguez-Carres M."/>
            <person name="Kuo A."/>
            <person name="Wasmann C.C."/>
            <person name="Grimwood J."/>
            <person name="Schmutz J."/>
            <person name="Taga M."/>
            <person name="White G.J."/>
            <person name="Zhou S."/>
            <person name="Schwartz D.C."/>
            <person name="Freitag M."/>
            <person name="Ma L.J."/>
            <person name="Danchin E.G."/>
            <person name="Henrissat B."/>
            <person name="Coutinho P.M."/>
            <person name="Nelson D.R."/>
            <person name="Straney D."/>
            <person name="Napoli C.A."/>
            <person name="Barker B.M."/>
            <person name="Gribskov M."/>
            <person name="Rep M."/>
            <person name="Kroken S."/>
            <person name="Molnar I."/>
            <person name="Rensing C."/>
            <person name="Kennell J.C."/>
            <person name="Zamora J."/>
            <person name="Farman M.L."/>
            <person name="Selker E.U."/>
            <person name="Salamov A."/>
            <person name="Shapiro H."/>
            <person name="Pangilinan J."/>
            <person name="Lindquist E."/>
            <person name="Lamers C."/>
            <person name="Grigoriev I.V."/>
            <person name="Geiser D.M."/>
            <person name="Covert S.F."/>
            <person name="Temporini E."/>
            <person name="Vanetten H.D."/>
        </authorList>
    </citation>
    <scope>NUCLEOTIDE SEQUENCE [LARGE SCALE GENOMIC DNA]</scope>
    <source>
        <strain evidence="3">ATCC MYA-4622 / CBS 123669 / FGSC 9596 / NRRL 45880 / 77-13-4</strain>
    </source>
</reference>
<dbReference type="KEGG" id="nhe:NECHADRAFT_75324"/>
<protein>
    <submittedName>
        <fullName evidence="2">Uncharacterized protein</fullName>
    </submittedName>
</protein>
<keyword evidence="3" id="KW-1185">Reference proteome</keyword>
<proteinExistence type="predicted"/>